<evidence type="ECO:0000313" key="6">
    <source>
        <dbReference type="EMBL" id="CAI9972898.1"/>
    </source>
</evidence>
<dbReference type="PANTHER" id="PTHR10783:SF103">
    <property type="entry name" value="SOLUTE CARRIER FAMILY 53 MEMBER 1"/>
    <property type="match status" value="1"/>
</dbReference>
<evidence type="ECO:0000313" key="7">
    <source>
        <dbReference type="EMBL" id="CAL6072638.1"/>
    </source>
</evidence>
<evidence type="ECO:0000259" key="5">
    <source>
        <dbReference type="PROSITE" id="PS51380"/>
    </source>
</evidence>
<organism evidence="6">
    <name type="scientific">Hexamita inflata</name>
    <dbReference type="NCBI Taxonomy" id="28002"/>
    <lineage>
        <taxon>Eukaryota</taxon>
        <taxon>Metamonada</taxon>
        <taxon>Diplomonadida</taxon>
        <taxon>Hexamitidae</taxon>
        <taxon>Hexamitinae</taxon>
        <taxon>Hexamita</taxon>
    </lineage>
</organism>
<dbReference type="GO" id="GO:0000822">
    <property type="term" value="F:inositol hexakisphosphate binding"/>
    <property type="evidence" value="ECO:0007669"/>
    <property type="project" value="TreeGrafter"/>
</dbReference>
<dbReference type="PANTHER" id="PTHR10783">
    <property type="entry name" value="XENOTROPIC AND POLYTROPIC RETROVIRUS RECEPTOR 1-RELATED"/>
    <property type="match status" value="1"/>
</dbReference>
<dbReference type="GO" id="GO:0005794">
    <property type="term" value="C:Golgi apparatus"/>
    <property type="evidence" value="ECO:0007669"/>
    <property type="project" value="TreeGrafter"/>
</dbReference>
<keyword evidence="4" id="KW-0472">Membrane</keyword>
<evidence type="ECO:0000256" key="4">
    <source>
        <dbReference type="ARBA" id="ARBA00023136"/>
    </source>
</evidence>
<sequence>MIKYIVISLATISEIEVIKESEKLHKIFLGVVTLECIYECYWDIFEDWGLLYGGSSGKKYRDQKEKWQYSYYVKRPSNLPLYFIIVGHIIDYTVRLLWIIDFTHGTEKIAETFWYKQLYLELEIFRRLIWIVIRMDNQQSTNAEGYAKVSNIPAVAEYDIKKSIEFAERKELNSINELNTVFNEYAGHDKVTAICEVYRQLKLSDLPQKLSNFENVMRIAHELSNNIIQSNNEQCIQNIPILELEKYKKEIKQHTQNIFQKTIAITANKTKFWKENIKPKRKQKKTIELKNSKKDQSMLLSPIYSQKDTIDCTDYMLDGIQTDLASAW</sequence>
<comment type="subcellular location">
    <subcellularLocation>
        <location evidence="1">Membrane</location>
        <topology evidence="1">Multi-pass membrane protein</topology>
    </subcellularLocation>
</comment>
<reference evidence="6" key="1">
    <citation type="submission" date="2023-06" db="EMBL/GenBank/DDBJ databases">
        <authorList>
            <person name="Kurt Z."/>
        </authorList>
    </citation>
    <scope>NUCLEOTIDE SEQUENCE</scope>
</reference>
<evidence type="ECO:0000313" key="8">
    <source>
        <dbReference type="Proteomes" id="UP001642409"/>
    </source>
</evidence>
<dbReference type="GO" id="GO:0005886">
    <property type="term" value="C:plasma membrane"/>
    <property type="evidence" value="ECO:0007669"/>
    <property type="project" value="TreeGrafter"/>
</dbReference>
<dbReference type="EMBL" id="CATOUU010001116">
    <property type="protein sequence ID" value="CAI9972898.1"/>
    <property type="molecule type" value="Genomic_DNA"/>
</dbReference>
<dbReference type="GO" id="GO:0016036">
    <property type="term" value="P:cellular response to phosphate starvation"/>
    <property type="evidence" value="ECO:0007669"/>
    <property type="project" value="TreeGrafter"/>
</dbReference>
<feature type="domain" description="EXS" evidence="5">
    <location>
        <begin position="1"/>
        <end position="166"/>
    </location>
</feature>
<comment type="caution">
    <text evidence="6">The sequence shown here is derived from an EMBL/GenBank/DDBJ whole genome shotgun (WGS) entry which is preliminary data.</text>
</comment>
<dbReference type="GO" id="GO:0006817">
    <property type="term" value="P:phosphate ion transport"/>
    <property type="evidence" value="ECO:0007669"/>
    <property type="project" value="TreeGrafter"/>
</dbReference>
<dbReference type="InterPro" id="IPR004342">
    <property type="entry name" value="EXS_C"/>
</dbReference>
<dbReference type="AlphaFoldDB" id="A0AA86VQ04"/>
<keyword evidence="8" id="KW-1185">Reference proteome</keyword>
<evidence type="ECO:0000256" key="2">
    <source>
        <dbReference type="ARBA" id="ARBA00022692"/>
    </source>
</evidence>
<accession>A0AA86VQ04</accession>
<proteinExistence type="predicted"/>
<evidence type="ECO:0000256" key="3">
    <source>
        <dbReference type="ARBA" id="ARBA00022989"/>
    </source>
</evidence>
<name>A0AA86VQ04_9EUKA</name>
<keyword evidence="2" id="KW-0812">Transmembrane</keyword>
<dbReference type="Pfam" id="PF03124">
    <property type="entry name" value="EXS"/>
    <property type="match status" value="1"/>
</dbReference>
<dbReference type="Proteomes" id="UP001642409">
    <property type="component" value="Unassembled WGS sequence"/>
</dbReference>
<protein>
    <submittedName>
        <fullName evidence="6">EXS family protein</fullName>
    </submittedName>
    <submittedName>
        <fullName evidence="7">EXS_family protein</fullName>
    </submittedName>
</protein>
<dbReference type="EMBL" id="CAXDID020000296">
    <property type="protein sequence ID" value="CAL6072638.1"/>
    <property type="molecule type" value="Genomic_DNA"/>
</dbReference>
<evidence type="ECO:0000256" key="1">
    <source>
        <dbReference type="ARBA" id="ARBA00004141"/>
    </source>
</evidence>
<reference evidence="7 8" key="2">
    <citation type="submission" date="2024-07" db="EMBL/GenBank/DDBJ databases">
        <authorList>
            <person name="Akdeniz Z."/>
        </authorList>
    </citation>
    <scope>NUCLEOTIDE SEQUENCE [LARGE SCALE GENOMIC DNA]</scope>
</reference>
<dbReference type="PROSITE" id="PS51380">
    <property type="entry name" value="EXS"/>
    <property type="match status" value="1"/>
</dbReference>
<keyword evidence="3" id="KW-1133">Transmembrane helix</keyword>
<gene>
    <name evidence="7" type="ORF">HINF_LOCUS55721</name>
    <name evidence="6" type="ORF">HINF_LOCUS60543</name>
</gene>